<gene>
    <name evidence="1" type="ORF">HETIRDRAFT_422623</name>
</gene>
<proteinExistence type="predicted"/>
<evidence type="ECO:0000313" key="2">
    <source>
        <dbReference type="Proteomes" id="UP000030671"/>
    </source>
</evidence>
<dbReference type="HOGENOM" id="CLU_3106644_0_0_1"/>
<dbReference type="Proteomes" id="UP000030671">
    <property type="component" value="Unassembled WGS sequence"/>
</dbReference>
<protein>
    <submittedName>
        <fullName evidence="1">Uncharacterized protein</fullName>
    </submittedName>
</protein>
<dbReference type="RefSeq" id="XP_009552478.1">
    <property type="nucleotide sequence ID" value="XM_009554183.1"/>
</dbReference>
<dbReference type="GeneID" id="20673830"/>
<name>W4JRX1_HETIT</name>
<evidence type="ECO:0000313" key="1">
    <source>
        <dbReference type="EMBL" id="ETW76278.1"/>
    </source>
</evidence>
<reference evidence="1 2" key="1">
    <citation type="journal article" date="2012" name="New Phytol.">
        <title>Insight into trade-off between wood decay and parasitism from the genome of a fungal forest pathogen.</title>
        <authorList>
            <person name="Olson A."/>
            <person name="Aerts A."/>
            <person name="Asiegbu F."/>
            <person name="Belbahri L."/>
            <person name="Bouzid O."/>
            <person name="Broberg A."/>
            <person name="Canback B."/>
            <person name="Coutinho P.M."/>
            <person name="Cullen D."/>
            <person name="Dalman K."/>
            <person name="Deflorio G."/>
            <person name="van Diepen L.T."/>
            <person name="Dunand C."/>
            <person name="Duplessis S."/>
            <person name="Durling M."/>
            <person name="Gonthier P."/>
            <person name="Grimwood J."/>
            <person name="Fossdal C.G."/>
            <person name="Hansson D."/>
            <person name="Henrissat B."/>
            <person name="Hietala A."/>
            <person name="Himmelstrand K."/>
            <person name="Hoffmeister D."/>
            <person name="Hogberg N."/>
            <person name="James T.Y."/>
            <person name="Karlsson M."/>
            <person name="Kohler A."/>
            <person name="Kues U."/>
            <person name="Lee Y.H."/>
            <person name="Lin Y.C."/>
            <person name="Lind M."/>
            <person name="Lindquist E."/>
            <person name="Lombard V."/>
            <person name="Lucas S."/>
            <person name="Lunden K."/>
            <person name="Morin E."/>
            <person name="Murat C."/>
            <person name="Park J."/>
            <person name="Raffaello T."/>
            <person name="Rouze P."/>
            <person name="Salamov A."/>
            <person name="Schmutz J."/>
            <person name="Solheim H."/>
            <person name="Stahlberg J."/>
            <person name="Velez H."/>
            <person name="de Vries R.P."/>
            <person name="Wiebenga A."/>
            <person name="Woodward S."/>
            <person name="Yakovlev I."/>
            <person name="Garbelotto M."/>
            <person name="Martin F."/>
            <person name="Grigoriev I.V."/>
            <person name="Stenlid J."/>
        </authorList>
    </citation>
    <scope>NUCLEOTIDE SEQUENCE [LARGE SCALE GENOMIC DNA]</scope>
    <source>
        <strain evidence="1 2">TC 32-1</strain>
    </source>
</reference>
<dbReference type="InParanoid" id="W4JRX1"/>
<sequence>MTGSCASSSRVRHYGSRASKTEVDEDFIKDMETSIIWFKRVQLSPQGQYHI</sequence>
<dbReference type="AlphaFoldDB" id="W4JRX1"/>
<dbReference type="KEGG" id="hir:HETIRDRAFT_422623"/>
<keyword evidence="2" id="KW-1185">Reference proteome</keyword>
<accession>W4JRX1</accession>
<organism evidence="1 2">
    <name type="scientific">Heterobasidion irregulare (strain TC 32-1)</name>
    <dbReference type="NCBI Taxonomy" id="747525"/>
    <lineage>
        <taxon>Eukaryota</taxon>
        <taxon>Fungi</taxon>
        <taxon>Dikarya</taxon>
        <taxon>Basidiomycota</taxon>
        <taxon>Agaricomycotina</taxon>
        <taxon>Agaricomycetes</taxon>
        <taxon>Russulales</taxon>
        <taxon>Bondarzewiaceae</taxon>
        <taxon>Heterobasidion</taxon>
        <taxon>Heterobasidion annosum species complex</taxon>
    </lineage>
</organism>
<dbReference type="EMBL" id="KI925465">
    <property type="protein sequence ID" value="ETW76278.1"/>
    <property type="molecule type" value="Genomic_DNA"/>
</dbReference>